<dbReference type="AlphaFoldDB" id="H9UGR0"/>
<reference evidence="3" key="1">
    <citation type="journal article" date="2013" name="Stand. Genomic Sci.">
        <title>Complete genome sequence of the halophilic bacterium Spirochaeta africana type strain (Z-7692(T)) from the alkaline Lake Magadi in the East African Rift.</title>
        <authorList>
            <person name="Liolos K."/>
            <person name="Abt B."/>
            <person name="Scheuner C."/>
            <person name="Teshima H."/>
            <person name="Held B."/>
            <person name="Lapidus A."/>
            <person name="Nolan M."/>
            <person name="Lucas S."/>
            <person name="Deshpande S."/>
            <person name="Cheng J.F."/>
            <person name="Tapia R."/>
            <person name="Goodwin L.A."/>
            <person name="Pitluck S."/>
            <person name="Pagani I."/>
            <person name="Ivanova N."/>
            <person name="Mavromatis K."/>
            <person name="Mikhailova N."/>
            <person name="Huntemann M."/>
            <person name="Pati A."/>
            <person name="Chen A."/>
            <person name="Palaniappan K."/>
            <person name="Land M."/>
            <person name="Rohde M."/>
            <person name="Tindall B.J."/>
            <person name="Detter J.C."/>
            <person name="Goker M."/>
            <person name="Bristow J."/>
            <person name="Eisen J.A."/>
            <person name="Markowitz V."/>
            <person name="Hugenholtz P."/>
            <person name="Woyke T."/>
            <person name="Klenk H.P."/>
            <person name="Kyrpides N.C."/>
        </authorList>
    </citation>
    <scope>NUCLEOTIDE SEQUENCE</scope>
    <source>
        <strain evidence="3">ATCC 700263 / DSM 8902 / Z-7692</strain>
    </source>
</reference>
<organism evidence="2 3">
    <name type="scientific">Spirochaeta africana (strain ATCC 700263 / DSM 8902 / Z-7692)</name>
    <dbReference type="NCBI Taxonomy" id="889378"/>
    <lineage>
        <taxon>Bacteria</taxon>
        <taxon>Pseudomonadati</taxon>
        <taxon>Spirochaetota</taxon>
        <taxon>Spirochaetia</taxon>
        <taxon>Spirochaetales</taxon>
        <taxon>Spirochaetaceae</taxon>
        <taxon>Spirochaeta</taxon>
    </lineage>
</organism>
<evidence type="ECO:0000313" key="2">
    <source>
        <dbReference type="EMBL" id="AFG36703.1"/>
    </source>
</evidence>
<evidence type="ECO:0000313" key="3">
    <source>
        <dbReference type="Proteomes" id="UP000007383"/>
    </source>
</evidence>
<dbReference type="PATRIC" id="fig|889378.3.peg.612"/>
<evidence type="ECO:0000256" key="1">
    <source>
        <dbReference type="SAM" id="SignalP"/>
    </source>
</evidence>
<gene>
    <name evidence="2" type="ordered locus">Spiaf_0603</name>
</gene>
<dbReference type="HOGENOM" id="CLU_3140843_0_0_12"/>
<feature type="signal peptide" evidence="1">
    <location>
        <begin position="1"/>
        <end position="19"/>
    </location>
</feature>
<dbReference type="STRING" id="889378.Spiaf_0603"/>
<sequence>MKKLIVLLISATALAFAVAACEPVDDEFMDEQFMDDQMMEEDPMMDDGF</sequence>
<dbReference type="Proteomes" id="UP000007383">
    <property type="component" value="Chromosome"/>
</dbReference>
<evidence type="ECO:0008006" key="4">
    <source>
        <dbReference type="Google" id="ProtNLM"/>
    </source>
</evidence>
<keyword evidence="3" id="KW-1185">Reference proteome</keyword>
<dbReference type="RefSeq" id="WP_014454700.1">
    <property type="nucleotide sequence ID" value="NC_017098.1"/>
</dbReference>
<dbReference type="PROSITE" id="PS51257">
    <property type="entry name" value="PROKAR_LIPOPROTEIN"/>
    <property type="match status" value="1"/>
</dbReference>
<dbReference type="KEGG" id="sfc:Spiaf_0603"/>
<accession>H9UGR0</accession>
<protein>
    <recommendedName>
        <fullName evidence="4">Lipoprotein</fullName>
    </recommendedName>
</protein>
<dbReference type="EMBL" id="CP003282">
    <property type="protein sequence ID" value="AFG36703.1"/>
    <property type="molecule type" value="Genomic_DNA"/>
</dbReference>
<feature type="chain" id="PRO_5003622740" description="Lipoprotein" evidence="1">
    <location>
        <begin position="20"/>
        <end position="49"/>
    </location>
</feature>
<keyword evidence="1" id="KW-0732">Signal</keyword>
<proteinExistence type="predicted"/>
<name>H9UGR0_SPIAZ</name>